<dbReference type="OrthoDB" id="43375at2"/>
<dbReference type="SUPFAM" id="SSF50494">
    <property type="entry name" value="Trypsin-like serine proteases"/>
    <property type="match status" value="1"/>
</dbReference>
<keyword evidence="2" id="KW-1185">Reference proteome</keyword>
<dbReference type="Gene3D" id="2.40.10.120">
    <property type="match status" value="1"/>
</dbReference>
<dbReference type="AlphaFoldDB" id="A0A494VKH9"/>
<dbReference type="KEGG" id="muh:HYN43_000990"/>
<protein>
    <recommendedName>
        <fullName evidence="3">Trypsin-like peptidase domain-containing protein</fullName>
    </recommendedName>
</protein>
<dbReference type="EMBL" id="CP032869">
    <property type="protein sequence ID" value="AYL93951.1"/>
    <property type="molecule type" value="Genomic_DNA"/>
</dbReference>
<sequence>MFASACDLAKGFTKPVIISSKKHNGKCNSGIGSFVIINEDGWFVTAWHIIQNILELSHAGQLYAETVQKRKEIEHNETLKKHVKMTQLNQIKLQPDMITNSSSWFGFDNVILAPVIHGIQNVDLAVGQLLNFNPKSVPTYPKFKNPQQQMQPGSSLCKLGFPFHAIEPSFDEATNSFSLPPGSVPVPFFPLEGIYTRQVVIPSNGNQYPLKFVETSSPGLKGQSGGPTFDTDGNIWAIQSQTRHYRLEFGNQNIKTKESEYLANQYLHAGWGVHAETIIGLLNEKNIKYNLS</sequence>
<evidence type="ECO:0008006" key="3">
    <source>
        <dbReference type="Google" id="ProtNLM"/>
    </source>
</evidence>
<dbReference type="Proteomes" id="UP000270046">
    <property type="component" value="Chromosome"/>
</dbReference>
<dbReference type="InterPro" id="IPR009003">
    <property type="entry name" value="Peptidase_S1_PA"/>
</dbReference>
<name>A0A494VKH9_9SPHI</name>
<organism evidence="1 2">
    <name type="scientific">Mucilaginibacter celer</name>
    <dbReference type="NCBI Taxonomy" id="2305508"/>
    <lineage>
        <taxon>Bacteria</taxon>
        <taxon>Pseudomonadati</taxon>
        <taxon>Bacteroidota</taxon>
        <taxon>Sphingobacteriia</taxon>
        <taxon>Sphingobacteriales</taxon>
        <taxon>Sphingobacteriaceae</taxon>
        <taxon>Mucilaginibacter</taxon>
    </lineage>
</organism>
<proteinExistence type="predicted"/>
<evidence type="ECO:0000313" key="1">
    <source>
        <dbReference type="EMBL" id="AYL93951.1"/>
    </source>
</evidence>
<dbReference type="RefSeq" id="WP_119407672.1">
    <property type="nucleotide sequence ID" value="NZ_CP032869.1"/>
</dbReference>
<dbReference type="Pfam" id="PF13365">
    <property type="entry name" value="Trypsin_2"/>
    <property type="match status" value="1"/>
</dbReference>
<evidence type="ECO:0000313" key="2">
    <source>
        <dbReference type="Proteomes" id="UP000270046"/>
    </source>
</evidence>
<accession>A0A494VKH9</accession>
<gene>
    <name evidence="1" type="ORF">HYN43_000990</name>
</gene>
<reference evidence="1 2" key="1">
    <citation type="submission" date="2018-10" db="EMBL/GenBank/DDBJ databases">
        <title>Genome sequencing of Mucilaginibacter sp. HYN0043.</title>
        <authorList>
            <person name="Kim M."/>
            <person name="Yi H."/>
        </authorList>
    </citation>
    <scope>NUCLEOTIDE SEQUENCE [LARGE SCALE GENOMIC DNA]</scope>
    <source>
        <strain evidence="1 2">HYN0043</strain>
    </source>
</reference>